<feature type="transmembrane region" description="Helical" evidence="1">
    <location>
        <begin position="445"/>
        <end position="470"/>
    </location>
</feature>
<sequence length="518" mass="60167">MFVLLISLSFSVSIYQPGYYTAEEYNLFCTIDFKLEDFKNYNYYRIFSTFRNFYTDDDVKLSDSIYLINKLQYTLKIHAASNTNISFGIFLIPSTFNSLEFLIYPSSTASYTIKNNNNYRFQKYYLLILNDEPFNINISKGHKDYNRISYSRSGNLLRNETDLRQIPKTKILAIEYSVNTCPCNTTYKISSGKFQFPLNYYDSRGEPLVFLNKVSIGPLFDDTFLKAGYYHYNLTDTIYFNVSKNTIIIFSNYRYVHGYAIFEQPFVQYSTDILYPTNNTAIEFSLKGILELIPYEDQAFCDFMVYNYTTKSCDYTLVISGKQSYQIEKQEIGKLYCVFFAFGKGQINIAPKNSIYNAVNASGEDMFIRQVNEMTYDFPLLIISDTWDTKKNKITFETNTFSDDLNYTIDGIESKYSFIQANGPTSTKINKNYKVGSEIIKNNKWITISVILLGSIFVFTLIIMGSYYYIRPCFKHSKEGMELELIDQKPACPPNINESALPTFHPSTENNSFIDPYL</sequence>
<dbReference type="VEuPathDB" id="TrichDB:TVAGG3_0730030"/>
<keyword evidence="1" id="KW-1133">Transmembrane helix</keyword>
<name>A2F9Z9_TRIV3</name>
<dbReference type="EMBL" id="DS113682">
    <property type="protein sequence ID" value="EAX98266.1"/>
    <property type="molecule type" value="Genomic_DNA"/>
</dbReference>
<protein>
    <submittedName>
        <fullName evidence="3">Uncharacterized protein</fullName>
    </submittedName>
</protein>
<dbReference type="RefSeq" id="XP_001311196.1">
    <property type="nucleotide sequence ID" value="XM_001311195.1"/>
</dbReference>
<proteinExistence type="predicted"/>
<evidence type="ECO:0000313" key="4">
    <source>
        <dbReference type="Proteomes" id="UP000001542"/>
    </source>
</evidence>
<dbReference type="VEuPathDB" id="TrichDB:TVAG_090420"/>
<dbReference type="AlphaFoldDB" id="A2F9Z9"/>
<keyword evidence="4" id="KW-1185">Reference proteome</keyword>
<reference evidence="3" key="2">
    <citation type="journal article" date="2007" name="Science">
        <title>Draft genome sequence of the sexually transmitted pathogen Trichomonas vaginalis.</title>
        <authorList>
            <person name="Carlton J.M."/>
            <person name="Hirt R.P."/>
            <person name="Silva J.C."/>
            <person name="Delcher A.L."/>
            <person name="Schatz M."/>
            <person name="Zhao Q."/>
            <person name="Wortman J.R."/>
            <person name="Bidwell S.L."/>
            <person name="Alsmark U.C.M."/>
            <person name="Besteiro S."/>
            <person name="Sicheritz-Ponten T."/>
            <person name="Noel C.J."/>
            <person name="Dacks J.B."/>
            <person name="Foster P.G."/>
            <person name="Simillion C."/>
            <person name="Van de Peer Y."/>
            <person name="Miranda-Saavedra D."/>
            <person name="Barton G.J."/>
            <person name="Westrop G.D."/>
            <person name="Mueller S."/>
            <person name="Dessi D."/>
            <person name="Fiori P.L."/>
            <person name="Ren Q."/>
            <person name="Paulsen I."/>
            <person name="Zhang H."/>
            <person name="Bastida-Corcuera F.D."/>
            <person name="Simoes-Barbosa A."/>
            <person name="Brown M.T."/>
            <person name="Hayes R.D."/>
            <person name="Mukherjee M."/>
            <person name="Okumura C.Y."/>
            <person name="Schneider R."/>
            <person name="Smith A.J."/>
            <person name="Vanacova S."/>
            <person name="Villalvazo M."/>
            <person name="Haas B.J."/>
            <person name="Pertea M."/>
            <person name="Feldblyum T.V."/>
            <person name="Utterback T.R."/>
            <person name="Shu C.L."/>
            <person name="Osoegawa K."/>
            <person name="de Jong P.J."/>
            <person name="Hrdy I."/>
            <person name="Horvathova L."/>
            <person name="Zubacova Z."/>
            <person name="Dolezal P."/>
            <person name="Malik S.B."/>
            <person name="Logsdon J.M. Jr."/>
            <person name="Henze K."/>
            <person name="Gupta A."/>
            <person name="Wang C.C."/>
            <person name="Dunne R.L."/>
            <person name="Upcroft J.A."/>
            <person name="Upcroft P."/>
            <person name="White O."/>
            <person name="Salzberg S.L."/>
            <person name="Tang P."/>
            <person name="Chiu C.-H."/>
            <person name="Lee Y.-S."/>
            <person name="Embley T.M."/>
            <person name="Coombs G.H."/>
            <person name="Mottram J.C."/>
            <person name="Tachezy J."/>
            <person name="Fraser-Liggett C.M."/>
            <person name="Johnson P.J."/>
        </authorList>
    </citation>
    <scope>NUCLEOTIDE SEQUENCE [LARGE SCALE GENOMIC DNA]</scope>
    <source>
        <strain evidence="3">G3</strain>
    </source>
</reference>
<keyword evidence="2" id="KW-0732">Signal</keyword>
<evidence type="ECO:0000313" key="3">
    <source>
        <dbReference type="EMBL" id="EAX98266.1"/>
    </source>
</evidence>
<evidence type="ECO:0000256" key="2">
    <source>
        <dbReference type="SAM" id="SignalP"/>
    </source>
</evidence>
<accession>A2F9Z9</accession>
<organism evidence="3 4">
    <name type="scientific">Trichomonas vaginalis (strain ATCC PRA-98 / G3)</name>
    <dbReference type="NCBI Taxonomy" id="412133"/>
    <lineage>
        <taxon>Eukaryota</taxon>
        <taxon>Metamonada</taxon>
        <taxon>Parabasalia</taxon>
        <taxon>Trichomonadida</taxon>
        <taxon>Trichomonadidae</taxon>
        <taxon>Trichomonas</taxon>
    </lineage>
</organism>
<feature type="chain" id="PRO_5012587488" evidence="2">
    <location>
        <begin position="16"/>
        <end position="518"/>
    </location>
</feature>
<feature type="signal peptide" evidence="2">
    <location>
        <begin position="1"/>
        <end position="15"/>
    </location>
</feature>
<keyword evidence="1" id="KW-0812">Transmembrane</keyword>
<gene>
    <name evidence="3" type="ORF">TVAG_090420</name>
</gene>
<reference evidence="3" key="1">
    <citation type="submission" date="2006-10" db="EMBL/GenBank/DDBJ databases">
        <authorList>
            <person name="Amadeo P."/>
            <person name="Zhao Q."/>
            <person name="Wortman J."/>
            <person name="Fraser-Liggett C."/>
            <person name="Carlton J."/>
        </authorList>
    </citation>
    <scope>NUCLEOTIDE SEQUENCE</scope>
    <source>
        <strain evidence="3">G3</strain>
    </source>
</reference>
<dbReference type="Proteomes" id="UP000001542">
    <property type="component" value="Unassembled WGS sequence"/>
</dbReference>
<dbReference type="InParanoid" id="A2F9Z9"/>
<dbReference type="KEGG" id="tva:4756063"/>
<keyword evidence="1" id="KW-0472">Membrane</keyword>
<evidence type="ECO:0000256" key="1">
    <source>
        <dbReference type="SAM" id="Phobius"/>
    </source>
</evidence>